<comment type="caution">
    <text evidence="1">The sequence shown here is derived from an EMBL/GenBank/DDBJ whole genome shotgun (WGS) entry which is preliminary data.</text>
</comment>
<protein>
    <recommendedName>
        <fullName evidence="3">Thioredoxin-like fold domain-containing protein</fullName>
    </recommendedName>
</protein>
<dbReference type="SUPFAM" id="SSF52833">
    <property type="entry name" value="Thioredoxin-like"/>
    <property type="match status" value="1"/>
</dbReference>
<reference evidence="1 2" key="1">
    <citation type="journal article" date="2015" name="Nature">
        <title>rRNA introns, odd ribosomes, and small enigmatic genomes across a large radiation of phyla.</title>
        <authorList>
            <person name="Brown C.T."/>
            <person name="Hug L.A."/>
            <person name="Thomas B.C."/>
            <person name="Sharon I."/>
            <person name="Castelle C.J."/>
            <person name="Singh A."/>
            <person name="Wilkins M.J."/>
            <person name="Williams K.H."/>
            <person name="Banfield J.F."/>
        </authorList>
    </citation>
    <scope>NUCLEOTIDE SEQUENCE [LARGE SCALE GENOMIC DNA]</scope>
</reference>
<proteinExistence type="predicted"/>
<evidence type="ECO:0000313" key="2">
    <source>
        <dbReference type="Proteomes" id="UP000034137"/>
    </source>
</evidence>
<dbReference type="EMBL" id="LBXO01000014">
    <property type="protein sequence ID" value="KKR33118.1"/>
    <property type="molecule type" value="Genomic_DNA"/>
</dbReference>
<name>A0A0G0PYY0_9BACT</name>
<accession>A0A0G0PYY0</accession>
<evidence type="ECO:0000313" key="1">
    <source>
        <dbReference type="EMBL" id="KKR33118.1"/>
    </source>
</evidence>
<dbReference type="Proteomes" id="UP000034137">
    <property type="component" value="Unassembled WGS sequence"/>
</dbReference>
<dbReference type="InterPro" id="IPR036249">
    <property type="entry name" value="Thioredoxin-like_sf"/>
</dbReference>
<feature type="non-terminal residue" evidence="1">
    <location>
        <position position="1"/>
    </location>
</feature>
<dbReference type="Gene3D" id="3.40.30.10">
    <property type="entry name" value="Glutaredoxin"/>
    <property type="match status" value="1"/>
</dbReference>
<evidence type="ECO:0008006" key="3">
    <source>
        <dbReference type="Google" id="ProtNLM"/>
    </source>
</evidence>
<gene>
    <name evidence="1" type="ORF">UT64_C0014G0001</name>
</gene>
<sequence length="303" mass="32437">STWLAVNDIEEKATAYINSELIQQGTATVKVTGKEGDMYTLEIDYNGQKIPSYISKDGKKFFPQVMDVAGGKTAKNDTQNAKADSEPVADAVETKSDKPKVELFVMSHCPYGLQMEKGIIPAVKALGNKIDFKIKFNDYAMHGEKELKEQLSQYCIQKEQTDKYLTYLGCFTKDGDSGVEGCLGNAKIDKNKLDDCIAKTDKEFKVIENFKNNVGFKGQFAGFEIFKADNDKYSVGGSPTLVINGAQSNSGRDSKSLLKSICSAFNNPPKECSTVLSGDAPAPGFGAGAASSGGSGSGGGCGQ</sequence>
<dbReference type="AlphaFoldDB" id="A0A0G0PYY0"/>
<organism evidence="1 2">
    <name type="scientific">Candidatus Falkowbacteria bacterium GW2011_GWF2_39_8</name>
    <dbReference type="NCBI Taxonomy" id="1618642"/>
    <lineage>
        <taxon>Bacteria</taxon>
        <taxon>Candidatus Falkowiibacteriota</taxon>
    </lineage>
</organism>